<name>A0AAV2APF0_9ARAC</name>
<protein>
    <submittedName>
        <fullName evidence="1">Uncharacterized protein</fullName>
    </submittedName>
</protein>
<keyword evidence="2" id="KW-1185">Reference proteome</keyword>
<comment type="caution">
    <text evidence="1">The sequence shown here is derived from an EMBL/GenBank/DDBJ whole genome shotgun (WGS) entry which is preliminary data.</text>
</comment>
<evidence type="ECO:0000313" key="2">
    <source>
        <dbReference type="Proteomes" id="UP001497382"/>
    </source>
</evidence>
<sequence>MGAFLFWVRRRSEFIPVKCILSLRNKRLTNKGFPENWSSGYLHPS</sequence>
<dbReference type="AlphaFoldDB" id="A0AAV2APF0"/>
<gene>
    <name evidence="1" type="ORF">LARSCL_LOCUS13918</name>
</gene>
<dbReference type="Proteomes" id="UP001497382">
    <property type="component" value="Unassembled WGS sequence"/>
</dbReference>
<reference evidence="1 2" key="1">
    <citation type="submission" date="2024-04" db="EMBL/GenBank/DDBJ databases">
        <authorList>
            <person name="Rising A."/>
            <person name="Reimegard J."/>
            <person name="Sonavane S."/>
            <person name="Akerstrom W."/>
            <person name="Nylinder S."/>
            <person name="Hedman E."/>
            <person name="Kallberg Y."/>
        </authorList>
    </citation>
    <scope>NUCLEOTIDE SEQUENCE [LARGE SCALE GENOMIC DNA]</scope>
</reference>
<proteinExistence type="predicted"/>
<evidence type="ECO:0000313" key="1">
    <source>
        <dbReference type="EMBL" id="CAL1285789.1"/>
    </source>
</evidence>
<organism evidence="1 2">
    <name type="scientific">Larinioides sclopetarius</name>
    <dbReference type="NCBI Taxonomy" id="280406"/>
    <lineage>
        <taxon>Eukaryota</taxon>
        <taxon>Metazoa</taxon>
        <taxon>Ecdysozoa</taxon>
        <taxon>Arthropoda</taxon>
        <taxon>Chelicerata</taxon>
        <taxon>Arachnida</taxon>
        <taxon>Araneae</taxon>
        <taxon>Araneomorphae</taxon>
        <taxon>Entelegynae</taxon>
        <taxon>Araneoidea</taxon>
        <taxon>Araneidae</taxon>
        <taxon>Larinioides</taxon>
    </lineage>
</organism>
<dbReference type="EMBL" id="CAXIEN010000194">
    <property type="protein sequence ID" value="CAL1285789.1"/>
    <property type="molecule type" value="Genomic_DNA"/>
</dbReference>
<accession>A0AAV2APF0</accession>